<comment type="caution">
    <text evidence="3">The sequence shown here is derived from an EMBL/GenBank/DDBJ whole genome shotgun (WGS) entry which is preliminary data.</text>
</comment>
<dbReference type="InterPro" id="IPR045851">
    <property type="entry name" value="AMP-bd_C_sf"/>
</dbReference>
<organism evidence="3">
    <name type="scientific">mine drainage metagenome</name>
    <dbReference type="NCBI Taxonomy" id="410659"/>
    <lineage>
        <taxon>unclassified sequences</taxon>
        <taxon>metagenomes</taxon>
        <taxon>ecological metagenomes</taxon>
    </lineage>
</organism>
<dbReference type="EC" id="6.2.1.3" evidence="3"/>
<dbReference type="Pfam" id="PF13193">
    <property type="entry name" value="AMP-binding_C"/>
    <property type="match status" value="1"/>
</dbReference>
<dbReference type="EMBL" id="MLJW01002193">
    <property type="protein sequence ID" value="OIQ75352.1"/>
    <property type="molecule type" value="Genomic_DNA"/>
</dbReference>
<dbReference type="InterPro" id="IPR000873">
    <property type="entry name" value="AMP-dep_synth/lig_dom"/>
</dbReference>
<dbReference type="InterPro" id="IPR050237">
    <property type="entry name" value="ATP-dep_AMP-bd_enzyme"/>
</dbReference>
<evidence type="ECO:0000313" key="3">
    <source>
        <dbReference type="EMBL" id="OIQ75352.1"/>
    </source>
</evidence>
<dbReference type="PANTHER" id="PTHR43767:SF10">
    <property type="entry name" value="SURFACTIN SYNTHASE SUBUNIT 1"/>
    <property type="match status" value="1"/>
</dbReference>
<dbReference type="Gene3D" id="3.40.50.12780">
    <property type="entry name" value="N-terminal domain of ligase-like"/>
    <property type="match status" value="1"/>
</dbReference>
<dbReference type="GO" id="GO:0004467">
    <property type="term" value="F:long-chain fatty acid-CoA ligase activity"/>
    <property type="evidence" value="ECO:0007669"/>
    <property type="project" value="UniProtKB-EC"/>
</dbReference>
<keyword evidence="3" id="KW-0436">Ligase</keyword>
<dbReference type="PANTHER" id="PTHR43767">
    <property type="entry name" value="LONG-CHAIN-FATTY-ACID--COA LIGASE"/>
    <property type="match status" value="1"/>
</dbReference>
<feature type="domain" description="AMP-dependent synthetase/ligase" evidence="1">
    <location>
        <begin position="7"/>
        <end position="377"/>
    </location>
</feature>
<dbReference type="SUPFAM" id="SSF56801">
    <property type="entry name" value="Acetyl-CoA synthetase-like"/>
    <property type="match status" value="1"/>
</dbReference>
<evidence type="ECO:0000259" key="2">
    <source>
        <dbReference type="Pfam" id="PF13193"/>
    </source>
</evidence>
<dbReference type="PROSITE" id="PS00455">
    <property type="entry name" value="AMP_BINDING"/>
    <property type="match status" value="1"/>
</dbReference>
<feature type="domain" description="AMP-binding enzyme C-terminal" evidence="2">
    <location>
        <begin position="433"/>
        <end position="508"/>
    </location>
</feature>
<dbReference type="InterPro" id="IPR042099">
    <property type="entry name" value="ANL_N_sf"/>
</dbReference>
<dbReference type="InterPro" id="IPR020845">
    <property type="entry name" value="AMP-binding_CS"/>
</dbReference>
<dbReference type="AlphaFoldDB" id="A0A1J5PWS7"/>
<reference evidence="3" key="1">
    <citation type="submission" date="2016-10" db="EMBL/GenBank/DDBJ databases">
        <title>Sequence of Gallionella enrichment culture.</title>
        <authorList>
            <person name="Poehlein A."/>
            <person name="Muehling M."/>
            <person name="Daniel R."/>
        </authorList>
    </citation>
    <scope>NUCLEOTIDE SEQUENCE</scope>
</reference>
<evidence type="ECO:0000259" key="1">
    <source>
        <dbReference type="Pfam" id="PF00501"/>
    </source>
</evidence>
<protein>
    <submittedName>
        <fullName evidence="3">Long-chain-fatty-acid--CoA ligase</fullName>
        <ecNumber evidence="3">6.2.1.3</ecNumber>
    </submittedName>
</protein>
<gene>
    <name evidence="3" type="primary">lcfB_13</name>
    <name evidence="3" type="ORF">GALL_429790</name>
</gene>
<accession>A0A1J5PWS7</accession>
<sequence>MLLHETFFQSAARLPHKRAVVREGVSTSYTDLVALAEGIAVQLRARGIQRGDRVALFLDNCVEVVAAIYAVLKVGAVFMPVNTLTKADKLAYILNDAQATALLTQTELAEVSRAALARNDSVRHCWMLAAYAHGKPGSGTPDARELPFPEASHQAVPSPSHPDLIDQDLAAIIYTSGSTGDAKGVMLTHLNMLSALRSVRGYLGLREDDVIACALPLAFDYGLYQVLMAFSLGATVLLERSFTFPVKVLENMVRERVTVFPGVPTMFTLLTTIKTLPDFDLSGLRLITNTAAALPETQIRQIRALFPQAQLFSMYGLTECKRVSYLPPEQLDVRPTSVGRGMPNEEVWLVDEDGRRLPNGNLGELVIRGSHVMRGYWRKPEQTAQRLRPGPIPGEMVLYSGDLFRTDAEGWLYFVARKDDIIKSRGEKVSPREVENVLHALHGVLEAAVIGVDDALLGQAVKAFVVCKPGHALTEREVIKHCLAHVENFMAPKHVEFVVALPRTDTGKIKKTGLR</sequence>
<dbReference type="Pfam" id="PF00501">
    <property type="entry name" value="AMP-binding"/>
    <property type="match status" value="1"/>
</dbReference>
<proteinExistence type="predicted"/>
<dbReference type="InterPro" id="IPR025110">
    <property type="entry name" value="AMP-bd_C"/>
</dbReference>
<name>A0A1J5PWS7_9ZZZZ</name>
<dbReference type="Gene3D" id="3.30.300.30">
    <property type="match status" value="1"/>
</dbReference>